<accession>A0ABY9HBX9</accession>
<dbReference type="Proteomes" id="UP001237011">
    <property type="component" value="Chromosome"/>
</dbReference>
<dbReference type="EMBL" id="CP132191">
    <property type="protein sequence ID" value="WLP85956.1"/>
    <property type="molecule type" value="Genomic_DNA"/>
</dbReference>
<proteinExistence type="predicted"/>
<gene>
    <name evidence="2" type="ORF">Q8852_02315</name>
</gene>
<organism evidence="2 3">
    <name type="scientific">Mycoplasma seminis</name>
    <dbReference type="NCBI Taxonomy" id="512749"/>
    <lineage>
        <taxon>Bacteria</taxon>
        <taxon>Bacillati</taxon>
        <taxon>Mycoplasmatota</taxon>
        <taxon>Mollicutes</taxon>
        <taxon>Mycoplasmataceae</taxon>
        <taxon>Mycoplasma</taxon>
    </lineage>
</organism>
<sequence>MDLQYSYFAIEKSNEITNDDLVNLREFYGPFLGSNPIFLYHYFLDYVKDSNFKRFNYDFAALTTFLNSDLDSLLKARRQLEACGLINSYADHERKIMIFSLQKPLNAFGFKQNQLLSDLLRNHIGEENYKHMIISKTRPSTYKETYNVEDVSTDFFSEFNHTISAQVNNTFVEDVIRIGKSRKSSIQNQRFDFATATKLEIGKIKYPNEYEAILKLTSIQFAEQLINSELDQNTYATISQWQGKLKDDKVLNLILFLSFYHSKRNDGRPIKEWLKHSGSMINEVIQMNLTDFEMVENYFDGKLKNTYDLKVFQKKEILKAALK</sequence>
<protein>
    <recommendedName>
        <fullName evidence="1">Replicative helicase loading/DNA remodeling protein DnaB N-terminal winged helix domain-containing protein</fullName>
    </recommendedName>
</protein>
<feature type="domain" description="Replicative helicase loading/DNA remodeling protein DnaB N-terminal winged helix" evidence="1">
    <location>
        <begin position="8"/>
        <end position="225"/>
    </location>
</feature>
<dbReference type="RefSeq" id="WP_305938378.1">
    <property type="nucleotide sequence ID" value="NZ_CP132191.1"/>
</dbReference>
<dbReference type="Pfam" id="PF25888">
    <property type="entry name" value="WHD_DnaB"/>
    <property type="match status" value="1"/>
</dbReference>
<evidence type="ECO:0000313" key="3">
    <source>
        <dbReference type="Proteomes" id="UP001237011"/>
    </source>
</evidence>
<reference evidence="2" key="1">
    <citation type="submission" date="2023-08" db="EMBL/GenBank/DDBJ databases">
        <title>Complete genome sequence of Mycoplasma seminis 2200.</title>
        <authorList>
            <person name="Spergser J."/>
        </authorList>
    </citation>
    <scope>NUCLEOTIDE SEQUENCE [LARGE SCALE GENOMIC DNA]</scope>
    <source>
        <strain evidence="2">2200</strain>
    </source>
</reference>
<keyword evidence="3" id="KW-1185">Reference proteome</keyword>
<evidence type="ECO:0000313" key="2">
    <source>
        <dbReference type="EMBL" id="WLP85956.1"/>
    </source>
</evidence>
<dbReference type="InterPro" id="IPR058660">
    <property type="entry name" value="WHD_DnaB"/>
</dbReference>
<evidence type="ECO:0000259" key="1">
    <source>
        <dbReference type="Pfam" id="PF25888"/>
    </source>
</evidence>
<name>A0ABY9HBX9_9MOLU</name>